<reference evidence="1" key="1">
    <citation type="submission" date="2020-08" db="EMBL/GenBank/DDBJ databases">
        <title>Multicomponent nature underlies the extraordinary mechanical properties of spider dragline silk.</title>
        <authorList>
            <person name="Kono N."/>
            <person name="Nakamura H."/>
            <person name="Mori M."/>
            <person name="Yoshida Y."/>
            <person name="Ohtoshi R."/>
            <person name="Malay A.D."/>
            <person name="Moran D.A.P."/>
            <person name="Tomita M."/>
            <person name="Numata K."/>
            <person name="Arakawa K."/>
        </authorList>
    </citation>
    <scope>NUCLEOTIDE SEQUENCE</scope>
</reference>
<name>A0A8X6QMB9_NEPPI</name>
<dbReference type="AlphaFoldDB" id="A0A8X6QMB9"/>
<evidence type="ECO:0008006" key="3">
    <source>
        <dbReference type="Google" id="ProtNLM"/>
    </source>
</evidence>
<dbReference type="Proteomes" id="UP000887013">
    <property type="component" value="Unassembled WGS sequence"/>
</dbReference>
<accession>A0A8X6QMB9</accession>
<comment type="caution">
    <text evidence="1">The sequence shown here is derived from an EMBL/GenBank/DDBJ whole genome shotgun (WGS) entry which is preliminary data.</text>
</comment>
<sequence>MQVQYSSGDIRKEFLSLCVQTVIDHTLCVNAIRTSKYFSIIVDVISDEAHTEYICFVYWYKEERSYCYEIGQSFLGYIYSEEKTNALSKMIQETMKSQNLSLDGCPALGSDVSDSEAYWRKSQMWPYCAKQGRVKILSDATENTESLTRDLTTVLSSSISPIQKDIPKKMGAQSEFTVSRIRRPHRTFECDNDKNTAENKENFISNVFNLITKK</sequence>
<gene>
    <name evidence="1" type="ORF">NPIL_628841</name>
</gene>
<proteinExistence type="predicted"/>
<evidence type="ECO:0000313" key="2">
    <source>
        <dbReference type="Proteomes" id="UP000887013"/>
    </source>
</evidence>
<dbReference type="OrthoDB" id="6595193at2759"/>
<organism evidence="1 2">
    <name type="scientific">Nephila pilipes</name>
    <name type="common">Giant wood spider</name>
    <name type="synonym">Nephila maculata</name>
    <dbReference type="NCBI Taxonomy" id="299642"/>
    <lineage>
        <taxon>Eukaryota</taxon>
        <taxon>Metazoa</taxon>
        <taxon>Ecdysozoa</taxon>
        <taxon>Arthropoda</taxon>
        <taxon>Chelicerata</taxon>
        <taxon>Arachnida</taxon>
        <taxon>Araneae</taxon>
        <taxon>Araneomorphae</taxon>
        <taxon>Entelegynae</taxon>
        <taxon>Araneoidea</taxon>
        <taxon>Nephilidae</taxon>
        <taxon>Nephila</taxon>
    </lineage>
</organism>
<dbReference type="EMBL" id="BMAW01032666">
    <property type="protein sequence ID" value="GFU26664.1"/>
    <property type="molecule type" value="Genomic_DNA"/>
</dbReference>
<protein>
    <recommendedName>
        <fullName evidence="3">DUF4371 domain-containing protein</fullName>
    </recommendedName>
</protein>
<evidence type="ECO:0000313" key="1">
    <source>
        <dbReference type="EMBL" id="GFU26664.1"/>
    </source>
</evidence>
<keyword evidence="2" id="KW-1185">Reference proteome</keyword>